<dbReference type="OrthoDB" id="10011777at2759"/>
<dbReference type="STRING" id="1450535.A0A317VYI5"/>
<feature type="domain" description="ABM" evidence="1">
    <location>
        <begin position="6"/>
        <end position="94"/>
    </location>
</feature>
<organism evidence="2 3">
    <name type="scientific">Aspergillus sclerotioniger CBS 115572</name>
    <dbReference type="NCBI Taxonomy" id="1450535"/>
    <lineage>
        <taxon>Eukaryota</taxon>
        <taxon>Fungi</taxon>
        <taxon>Dikarya</taxon>
        <taxon>Ascomycota</taxon>
        <taxon>Pezizomycotina</taxon>
        <taxon>Eurotiomycetes</taxon>
        <taxon>Eurotiomycetidae</taxon>
        <taxon>Eurotiales</taxon>
        <taxon>Aspergillaceae</taxon>
        <taxon>Aspergillus</taxon>
        <taxon>Aspergillus subgen. Circumdati</taxon>
    </lineage>
</organism>
<evidence type="ECO:0000313" key="3">
    <source>
        <dbReference type="Proteomes" id="UP000246702"/>
    </source>
</evidence>
<dbReference type="PROSITE" id="PS51725">
    <property type="entry name" value="ABM"/>
    <property type="match status" value="1"/>
</dbReference>
<evidence type="ECO:0000313" key="2">
    <source>
        <dbReference type="EMBL" id="PWY79424.1"/>
    </source>
</evidence>
<comment type="caution">
    <text evidence="2">The sequence shown here is derived from an EMBL/GenBank/DDBJ whole genome shotgun (WGS) entry which is preliminary data.</text>
</comment>
<protein>
    <recommendedName>
        <fullName evidence="1">ABM domain-containing protein</fullName>
    </recommendedName>
</protein>
<gene>
    <name evidence="2" type="ORF">BO94DRAFT_626333</name>
</gene>
<dbReference type="SUPFAM" id="SSF54909">
    <property type="entry name" value="Dimeric alpha+beta barrel"/>
    <property type="match status" value="1"/>
</dbReference>
<dbReference type="GeneID" id="37119494"/>
<dbReference type="InterPro" id="IPR007138">
    <property type="entry name" value="ABM_dom"/>
</dbReference>
<dbReference type="PANTHER" id="PTHR40624">
    <property type="entry name" value="BIOSYNTHESIS MONOOXYGENASE, PUTATIVE (AFU_ORTHOLOGUE AFUA_1G12025)-RELATED"/>
    <property type="match status" value="1"/>
</dbReference>
<name>A0A317VYI5_9EURO</name>
<dbReference type="InterPro" id="IPR011008">
    <property type="entry name" value="Dimeric_a/b-barrel"/>
</dbReference>
<dbReference type="Pfam" id="PF03992">
    <property type="entry name" value="ABM"/>
    <property type="match status" value="1"/>
</dbReference>
<reference evidence="2 3" key="1">
    <citation type="submission" date="2016-12" db="EMBL/GenBank/DDBJ databases">
        <title>The genomes of Aspergillus section Nigri reveals drivers in fungal speciation.</title>
        <authorList>
            <consortium name="DOE Joint Genome Institute"/>
            <person name="Vesth T.C."/>
            <person name="Nybo J."/>
            <person name="Theobald S."/>
            <person name="Brandl J."/>
            <person name="Frisvad J.C."/>
            <person name="Nielsen K.F."/>
            <person name="Lyhne E.K."/>
            <person name="Kogle M.E."/>
            <person name="Kuo A."/>
            <person name="Riley R."/>
            <person name="Clum A."/>
            <person name="Nolan M."/>
            <person name="Lipzen A."/>
            <person name="Salamov A."/>
            <person name="Henrissat B."/>
            <person name="Wiebenga A."/>
            <person name="De Vries R.P."/>
            <person name="Grigoriev I.V."/>
            <person name="Mortensen U.H."/>
            <person name="Andersen M.R."/>
            <person name="Baker S.E."/>
        </authorList>
    </citation>
    <scope>NUCLEOTIDE SEQUENCE [LARGE SCALE GENOMIC DNA]</scope>
    <source>
        <strain evidence="2 3">CBS 115572</strain>
    </source>
</reference>
<dbReference type="RefSeq" id="XP_025464996.1">
    <property type="nucleotide sequence ID" value="XM_025617351.1"/>
</dbReference>
<accession>A0A317VYI5</accession>
<dbReference type="Gene3D" id="3.30.70.100">
    <property type="match status" value="1"/>
</dbReference>
<dbReference type="PANTHER" id="PTHR40624:SF1">
    <property type="entry name" value="BIOSYNTHESIS MONOOXYGENASE, PUTATIVE (AFU_ORTHOLOGUE AFUA_1G12025)-RELATED"/>
    <property type="match status" value="1"/>
</dbReference>
<evidence type="ECO:0000259" key="1">
    <source>
        <dbReference type="PROSITE" id="PS51725"/>
    </source>
</evidence>
<dbReference type="EMBL" id="MSFK01000023">
    <property type="protein sequence ID" value="PWY79424.1"/>
    <property type="molecule type" value="Genomic_DNA"/>
</dbReference>
<proteinExistence type="predicted"/>
<dbReference type="Proteomes" id="UP000246702">
    <property type="component" value="Unassembled WGS sequence"/>
</dbReference>
<dbReference type="AlphaFoldDB" id="A0A317VYI5"/>
<sequence>MASSEVNIVALVYPQPDKVEELSALLANLTQQVQANEPDTLVYYSFTNKEKTVISVIERYRDQAAFEKHGQSAYFKEFVEKGKGLMAKPFELVVGGGVLEGSTSVVRT</sequence>
<keyword evidence="3" id="KW-1185">Reference proteome</keyword>